<evidence type="ECO:0000313" key="3">
    <source>
        <dbReference type="Proteomes" id="UP001595755"/>
    </source>
</evidence>
<proteinExistence type="predicted"/>
<evidence type="ECO:0000256" key="1">
    <source>
        <dbReference type="SAM" id="MobiDB-lite"/>
    </source>
</evidence>
<dbReference type="Proteomes" id="UP001595755">
    <property type="component" value="Unassembled WGS sequence"/>
</dbReference>
<reference evidence="3" key="1">
    <citation type="journal article" date="2019" name="Int. J. Syst. Evol. Microbiol.">
        <title>The Global Catalogue of Microorganisms (GCM) 10K type strain sequencing project: providing services to taxonomists for standard genome sequencing and annotation.</title>
        <authorList>
            <consortium name="The Broad Institute Genomics Platform"/>
            <consortium name="The Broad Institute Genome Sequencing Center for Infectious Disease"/>
            <person name="Wu L."/>
            <person name="Ma J."/>
        </authorList>
    </citation>
    <scope>NUCLEOTIDE SEQUENCE [LARGE SCALE GENOMIC DNA]</scope>
    <source>
        <strain evidence="3">CGMCC 4.1641</strain>
    </source>
</reference>
<evidence type="ECO:0000313" key="2">
    <source>
        <dbReference type="EMBL" id="MFC4302681.1"/>
    </source>
</evidence>
<feature type="region of interest" description="Disordered" evidence="1">
    <location>
        <begin position="1"/>
        <end position="21"/>
    </location>
</feature>
<dbReference type="InterPro" id="IPR019673">
    <property type="entry name" value="Spore_germination_GerPC"/>
</dbReference>
<protein>
    <submittedName>
        <fullName evidence="2">Spore germination protein GerPC</fullName>
    </submittedName>
</protein>
<organism evidence="2 3">
    <name type="scientific">Cohnella boryungensis</name>
    <dbReference type="NCBI Taxonomy" id="768479"/>
    <lineage>
        <taxon>Bacteria</taxon>
        <taxon>Bacillati</taxon>
        <taxon>Bacillota</taxon>
        <taxon>Bacilli</taxon>
        <taxon>Bacillales</taxon>
        <taxon>Paenibacillaceae</taxon>
        <taxon>Cohnella</taxon>
    </lineage>
</organism>
<dbReference type="EMBL" id="JBHSED010000004">
    <property type="protein sequence ID" value="MFC4302681.1"/>
    <property type="molecule type" value="Genomic_DNA"/>
</dbReference>
<accession>A0ABV8S577</accession>
<dbReference type="RefSeq" id="WP_204604446.1">
    <property type="nucleotide sequence ID" value="NZ_JBHSED010000004.1"/>
</dbReference>
<comment type="caution">
    <text evidence="2">The sequence shown here is derived from an EMBL/GenBank/DDBJ whole genome shotgun (WGS) entry which is preliminary data.</text>
</comment>
<name>A0ABV8S577_9BACL</name>
<gene>
    <name evidence="2" type="primary">gerPC</name>
    <name evidence="2" type="ORF">ACFO1S_04400</name>
</gene>
<keyword evidence="3" id="KW-1185">Reference proteome</keyword>
<sequence>MQPNSRNGVPPSFQPPPYPAPSQVYASANGWGDWMQRICNLEFKVQQLTEQLASQQRQLDDLKGKPPVHVEYHFDQLKVNRLEGTLNVGITPQGIQGIESFEAPDPSCWKVTNDTPDAALVPLQQLQGEMANYMDTESRALLMELEKQYSVTLDDAHRRRITDDVKHQLNERVHYYARKEAYPANGSEEEQLKWRDSIRQKTIHDIQGAFSAYLSKQQKQEQAEQRRSKP</sequence>
<dbReference type="Pfam" id="PF10737">
    <property type="entry name" value="GerPC"/>
    <property type="match status" value="1"/>
</dbReference>